<dbReference type="InterPro" id="IPR027417">
    <property type="entry name" value="P-loop_NTPase"/>
</dbReference>
<dbReference type="STRING" id="1235802.C823_04425"/>
<dbReference type="SUPFAM" id="SSF52540">
    <property type="entry name" value="P-loop containing nucleoside triphosphate hydrolases"/>
    <property type="match status" value="1"/>
</dbReference>
<dbReference type="Gene3D" id="3.40.50.300">
    <property type="entry name" value="P-loop containing nucleotide triphosphate hydrolases"/>
    <property type="match status" value="1"/>
</dbReference>
<accession>N2A599</accession>
<dbReference type="AlphaFoldDB" id="N2A599"/>
<reference evidence="2 3" key="1">
    <citation type="journal article" date="2014" name="Genome Announc.">
        <title>Draft genome sequences of the altered schaedler flora, a defined bacterial community from gnotobiotic mice.</title>
        <authorList>
            <person name="Wannemuehler M.J."/>
            <person name="Overstreet A.M."/>
            <person name="Ward D.V."/>
            <person name="Phillips G.J."/>
        </authorList>
    </citation>
    <scope>NUCLEOTIDE SEQUENCE [LARGE SCALE GENOMIC DNA]</scope>
    <source>
        <strain evidence="2 3">ASF492</strain>
    </source>
</reference>
<dbReference type="GO" id="GO:0005525">
    <property type="term" value="F:GTP binding"/>
    <property type="evidence" value="ECO:0007669"/>
    <property type="project" value="InterPro"/>
</dbReference>
<keyword evidence="3" id="KW-1185">Reference proteome</keyword>
<protein>
    <recommendedName>
        <fullName evidence="1">G domain-containing protein</fullName>
    </recommendedName>
</protein>
<evidence type="ECO:0000313" key="3">
    <source>
        <dbReference type="Proteomes" id="UP000012589"/>
    </source>
</evidence>
<dbReference type="Proteomes" id="UP000012589">
    <property type="component" value="Unassembled WGS sequence"/>
</dbReference>
<proteinExistence type="predicted"/>
<name>N2A599_9FIRM</name>
<dbReference type="EMBL" id="AQFT01000129">
    <property type="protein sequence ID" value="EMZ21608.1"/>
    <property type="molecule type" value="Genomic_DNA"/>
</dbReference>
<dbReference type="OrthoDB" id="9255830at2"/>
<dbReference type="CDD" id="cd00882">
    <property type="entry name" value="Ras_like_GTPase"/>
    <property type="match status" value="1"/>
</dbReference>
<feature type="domain" description="G" evidence="1">
    <location>
        <begin position="32"/>
        <end position="155"/>
    </location>
</feature>
<dbReference type="Pfam" id="PF01926">
    <property type="entry name" value="MMR_HSR1"/>
    <property type="match status" value="1"/>
</dbReference>
<evidence type="ECO:0000313" key="2">
    <source>
        <dbReference type="EMBL" id="EMZ21608.1"/>
    </source>
</evidence>
<comment type="caution">
    <text evidence="2">The sequence shown here is derived from an EMBL/GenBank/DDBJ whole genome shotgun (WGS) entry which is preliminary data.</text>
</comment>
<organism evidence="2 3">
    <name type="scientific">Eubacterium plexicaudatum ASF492</name>
    <dbReference type="NCBI Taxonomy" id="1235802"/>
    <lineage>
        <taxon>Bacteria</taxon>
        <taxon>Bacillati</taxon>
        <taxon>Bacillota</taxon>
        <taxon>Clostridia</taxon>
        <taxon>Eubacteriales</taxon>
        <taxon>Eubacteriaceae</taxon>
        <taxon>Eubacterium</taxon>
    </lineage>
</organism>
<dbReference type="PATRIC" id="fig|1235802.3.peg.4705"/>
<dbReference type="InterPro" id="IPR006073">
    <property type="entry name" value="GTP-bd"/>
</dbReference>
<dbReference type="eggNOG" id="COG3596">
    <property type="taxonomic scope" value="Bacteria"/>
</dbReference>
<dbReference type="HOGENOM" id="CLU_713060_0_0_9"/>
<evidence type="ECO:0000259" key="1">
    <source>
        <dbReference type="Pfam" id="PF01926"/>
    </source>
</evidence>
<gene>
    <name evidence="2" type="ORF">C823_04425</name>
</gene>
<sequence length="401" mass="46094">MNTKMHTSHRNKQWKERAATLLEDKQHLPKANVVIAGVAGAGKSTLINAIFGCELAKTGMGRPITREIKVWENDDVPVRIWDTMGLELSDKQVKNTINAIKGVIAGKNESKDPFDRIHAIWYCIQAVGSKFQKTESDFIKELSGLGVPFIIVLTKCISKKTDDNFEGIVKDILKNDGCDNMPIVQVLAKDWEIDEGLPVIPSKGLEKLVDVTTENLEGYIYDSFISAQTISKLLKRELAEKYILHECDNLRKEWIKAYIPIVNIFDANKRMERMFKIIGQAYNTNLSEDEIKEIYNHSIGKWKGKAFNLSNPLGHWVFKKADDFYNKYIKGQKGFEQSDRNIEDYEWAAKLIIWSGYSWILAIEQHWDDLIKADANSKKKIVEQMIEQLKKYMSVRKEKCR</sequence>